<reference evidence="2 3" key="1">
    <citation type="submission" date="2020-08" db="EMBL/GenBank/DDBJ databases">
        <title>Genomic Encyclopedia of Type Strains, Phase IV (KMG-IV): sequencing the most valuable type-strain genomes for metagenomic binning, comparative biology and taxonomic classification.</title>
        <authorList>
            <person name="Goeker M."/>
        </authorList>
    </citation>
    <scope>NUCLEOTIDE SEQUENCE [LARGE SCALE GENOMIC DNA]</scope>
    <source>
        <strain evidence="2 3">DSM 105721</strain>
    </source>
</reference>
<dbReference type="Proteomes" id="UP000546007">
    <property type="component" value="Unassembled WGS sequence"/>
</dbReference>
<dbReference type="AlphaFoldDB" id="A0A7W6HTC3"/>
<evidence type="ECO:0000313" key="2">
    <source>
        <dbReference type="EMBL" id="MBB4024580.1"/>
    </source>
</evidence>
<keyword evidence="1" id="KW-1133">Transmembrane helix</keyword>
<dbReference type="EMBL" id="JACIES010000001">
    <property type="protein sequence ID" value="MBB4024580.1"/>
    <property type="molecule type" value="Genomic_DNA"/>
</dbReference>
<keyword evidence="3" id="KW-1185">Reference proteome</keyword>
<name>A0A7W6HTC3_9BACT</name>
<organism evidence="2 3">
    <name type="scientific">Butyricimonas faecihominis</name>
    <dbReference type="NCBI Taxonomy" id="1472416"/>
    <lineage>
        <taxon>Bacteria</taxon>
        <taxon>Pseudomonadati</taxon>
        <taxon>Bacteroidota</taxon>
        <taxon>Bacteroidia</taxon>
        <taxon>Bacteroidales</taxon>
        <taxon>Odoribacteraceae</taxon>
        <taxon>Butyricimonas</taxon>
    </lineage>
</organism>
<accession>A0A7W6HTC3</accession>
<evidence type="ECO:0000313" key="3">
    <source>
        <dbReference type="Proteomes" id="UP000546007"/>
    </source>
</evidence>
<sequence length="49" mass="5665">MMLGGVVGILYVVLKLILFVGLVILLWNVYVALRIYIKKNSDVKWKEKD</sequence>
<protein>
    <submittedName>
        <fullName evidence="2">Uncharacterized protein</fullName>
    </submittedName>
</protein>
<evidence type="ECO:0000256" key="1">
    <source>
        <dbReference type="SAM" id="Phobius"/>
    </source>
</evidence>
<dbReference type="RefSeq" id="WP_158571833.1">
    <property type="nucleotide sequence ID" value="NZ_AP028155.1"/>
</dbReference>
<keyword evidence="1" id="KW-0472">Membrane</keyword>
<comment type="caution">
    <text evidence="2">The sequence shown here is derived from an EMBL/GenBank/DDBJ whole genome shotgun (WGS) entry which is preliminary data.</text>
</comment>
<proteinExistence type="predicted"/>
<keyword evidence="1" id="KW-0812">Transmembrane</keyword>
<feature type="transmembrane region" description="Helical" evidence="1">
    <location>
        <begin position="6"/>
        <end position="30"/>
    </location>
</feature>
<dbReference type="GeneID" id="86889745"/>
<gene>
    <name evidence="2" type="ORF">GGR14_000341</name>
</gene>